<proteinExistence type="predicted"/>
<feature type="domain" description="EAL" evidence="6">
    <location>
        <begin position="757"/>
        <end position="1011"/>
    </location>
</feature>
<feature type="domain" description="PAC" evidence="5">
    <location>
        <begin position="531"/>
        <end position="583"/>
    </location>
</feature>
<dbReference type="Gene3D" id="3.20.20.450">
    <property type="entry name" value="EAL domain"/>
    <property type="match status" value="1"/>
</dbReference>
<dbReference type="Gene3D" id="3.40.50.2300">
    <property type="match status" value="2"/>
</dbReference>
<dbReference type="Pfam" id="PF13377">
    <property type="entry name" value="Peripla_BP_3"/>
    <property type="match status" value="1"/>
</dbReference>
<dbReference type="NCBIfam" id="TIGR00229">
    <property type="entry name" value="sensory_box"/>
    <property type="match status" value="1"/>
</dbReference>
<gene>
    <name evidence="8" type="ORF">ACFPQ4_17075</name>
</gene>
<dbReference type="Gene3D" id="3.30.450.20">
    <property type="entry name" value="PAS domain"/>
    <property type="match status" value="1"/>
</dbReference>
<keyword evidence="2" id="KW-0238">DNA-binding</keyword>
<dbReference type="Pfam" id="PF08447">
    <property type="entry name" value="PAS_3"/>
    <property type="match status" value="1"/>
</dbReference>
<dbReference type="SUPFAM" id="SSF141868">
    <property type="entry name" value="EAL domain-like"/>
    <property type="match status" value="1"/>
</dbReference>
<accession>A0ABW0R1N4</accession>
<evidence type="ECO:0000313" key="8">
    <source>
        <dbReference type="EMBL" id="MFC5531134.1"/>
    </source>
</evidence>
<dbReference type="PROSITE" id="PS50883">
    <property type="entry name" value="EAL"/>
    <property type="match status" value="1"/>
</dbReference>
<dbReference type="InterPro" id="IPR029787">
    <property type="entry name" value="Nucleotide_cyclase"/>
</dbReference>
<dbReference type="SUPFAM" id="SSF55785">
    <property type="entry name" value="PYP-like sensor domain (PAS domain)"/>
    <property type="match status" value="1"/>
</dbReference>
<dbReference type="SUPFAM" id="SSF53822">
    <property type="entry name" value="Periplasmic binding protein-like I"/>
    <property type="match status" value="1"/>
</dbReference>
<evidence type="ECO:0000256" key="3">
    <source>
        <dbReference type="ARBA" id="ARBA00023163"/>
    </source>
</evidence>
<dbReference type="InterPro" id="IPR052155">
    <property type="entry name" value="Biofilm_reg_signaling"/>
</dbReference>
<keyword evidence="9" id="KW-1185">Reference proteome</keyword>
<dbReference type="Gene3D" id="3.30.70.270">
    <property type="match status" value="1"/>
</dbReference>
<protein>
    <submittedName>
        <fullName evidence="8">EAL domain-containing protein</fullName>
    </submittedName>
</protein>
<dbReference type="InterPro" id="IPR035965">
    <property type="entry name" value="PAS-like_dom_sf"/>
</dbReference>
<evidence type="ECO:0000313" key="9">
    <source>
        <dbReference type="Proteomes" id="UP001596108"/>
    </source>
</evidence>
<dbReference type="SMART" id="SM00267">
    <property type="entry name" value="GGDEF"/>
    <property type="match status" value="1"/>
</dbReference>
<dbReference type="PANTHER" id="PTHR44757:SF2">
    <property type="entry name" value="BIOFILM ARCHITECTURE MAINTENANCE PROTEIN MBAA"/>
    <property type="match status" value="1"/>
</dbReference>
<reference evidence="9" key="1">
    <citation type="journal article" date="2019" name="Int. J. Syst. Evol. Microbiol.">
        <title>The Global Catalogue of Microorganisms (GCM) 10K type strain sequencing project: providing services to taxonomists for standard genome sequencing and annotation.</title>
        <authorList>
            <consortium name="The Broad Institute Genomics Platform"/>
            <consortium name="The Broad Institute Genome Sequencing Center for Infectious Disease"/>
            <person name="Wu L."/>
            <person name="Ma J."/>
        </authorList>
    </citation>
    <scope>NUCLEOTIDE SEQUENCE [LARGE SCALE GENOMIC DNA]</scope>
    <source>
        <strain evidence="9">CGMCC 1.18578</strain>
    </source>
</reference>
<evidence type="ECO:0000259" key="5">
    <source>
        <dbReference type="PROSITE" id="PS50113"/>
    </source>
</evidence>
<dbReference type="CDD" id="cd00130">
    <property type="entry name" value="PAS"/>
    <property type="match status" value="1"/>
</dbReference>
<dbReference type="NCBIfam" id="TIGR00254">
    <property type="entry name" value="GGDEF"/>
    <property type="match status" value="1"/>
</dbReference>
<dbReference type="InterPro" id="IPR000700">
    <property type="entry name" value="PAS-assoc_C"/>
</dbReference>
<dbReference type="RefSeq" id="WP_378113073.1">
    <property type="nucleotide sequence ID" value="NZ_JBHSNC010000051.1"/>
</dbReference>
<keyword evidence="1" id="KW-0805">Transcription regulation</keyword>
<evidence type="ECO:0000256" key="1">
    <source>
        <dbReference type="ARBA" id="ARBA00023015"/>
    </source>
</evidence>
<dbReference type="SMART" id="SM00091">
    <property type="entry name" value="PAS"/>
    <property type="match status" value="1"/>
</dbReference>
<keyword evidence="3" id="KW-0804">Transcription</keyword>
<dbReference type="InterPro" id="IPR001633">
    <property type="entry name" value="EAL_dom"/>
</dbReference>
<dbReference type="PROSITE" id="PS50887">
    <property type="entry name" value="GGDEF"/>
    <property type="match status" value="1"/>
</dbReference>
<dbReference type="InterPro" id="IPR028082">
    <property type="entry name" value="Peripla_BP_I"/>
</dbReference>
<name>A0ABW0R1N4_9BACL</name>
<dbReference type="PROSITE" id="PS50112">
    <property type="entry name" value="PAS"/>
    <property type="match status" value="1"/>
</dbReference>
<dbReference type="Proteomes" id="UP001596108">
    <property type="component" value="Unassembled WGS sequence"/>
</dbReference>
<sequence>MMATEYRIGLIATHLDGEYYGRIIPDIHQHVRSKNSRLFAIQSSDENLGITRLEDPVAFHLIDAWILVLPAASSSFQELLNKSGKPVVGVGFQPPTLHAHSVVVSNHDSMRQAVLHLIDAHGHERIAFIGNLDQYDLYERYLGYRAALSERGISFDERLVIKTDDNLLEGGARATELLLSRHGGLGFTALVGGTDLNAIGAINALRESGYSVPGDAAIIGFDDIPQAATNYPSLTTVLQSFDALAKEVVKRVFTLLEGRPYESNLTYVPAHFKPRASCGCVDPALATTPEEIGKISQSLSQLRTSLHQITTNNYQMTRALIMATKAEKIHISNLFWNLAHWGCLALWETDKRGGRRLVVKQTFSKRGDTLPPIGEAYRLEEFPSLSYLPPTAQPGGEDMVILHRVMSEMQDWGYIALCTPLDPLNNFVANDLTRHSFSILAVAMERDMLVHQIRSFAEKLELVARTTNDGIWDWNLATNKIEWNARAHKLLSAASVTVTDAPRSFLAHIHPEDQAAVREAFRKTLTQKAPIQSEFRVVGAGGQQIWVYLAGDCIRDTMTGAVRIIGSLTDITEKKTNEARIIQMAYHDALTGLPNRTFFQERLRKTMVDRELGGGTMAVFMIDLDRFKIVNDTLGHQVGDSLLVRVANLLKECVSDKDLIARLGGDEFIVMLSSIESEEEVARVADLMLEKLSEPVVLEGTRFFLSASIGVSMYPSQGVDSETLIKFADLAMYQSKKNGGNRLGYYTENLSSQQVERVSLENGLRHALERGEFVLHYQPQISLATGKILGAEALIRWQMPGGRLVQPNEFIPFAEESGLIIPIGQWVLEQACVACKQWIADGMLLAVISVNISSQQFQRGDFPELVRQVLRNTGIQPYNLCLEITEHMAVMNMEHSIQVLNELVEIGVKIAIDDFGIGQSSLILLKRLPVHTVKIDPSFIFHMTDDAADAAIAKGIIDMSHGLGLSVTAEGVETEEQIFHLQQLGCDRIQGYYTGRPMSSEQFIGYFQQTVSGTSRWGT</sequence>
<evidence type="ECO:0000259" key="7">
    <source>
        <dbReference type="PROSITE" id="PS50887"/>
    </source>
</evidence>
<organism evidence="8 9">
    <name type="scientific">Cohnella yongneupensis</name>
    <dbReference type="NCBI Taxonomy" id="425006"/>
    <lineage>
        <taxon>Bacteria</taxon>
        <taxon>Bacillati</taxon>
        <taxon>Bacillota</taxon>
        <taxon>Bacilli</taxon>
        <taxon>Bacillales</taxon>
        <taxon>Paenibacillaceae</taxon>
        <taxon>Cohnella</taxon>
    </lineage>
</organism>
<dbReference type="Pfam" id="PF00563">
    <property type="entry name" value="EAL"/>
    <property type="match status" value="1"/>
</dbReference>
<dbReference type="InterPro" id="IPR013655">
    <property type="entry name" value="PAS_fold_3"/>
</dbReference>
<dbReference type="InterPro" id="IPR000014">
    <property type="entry name" value="PAS"/>
</dbReference>
<dbReference type="PROSITE" id="PS50113">
    <property type="entry name" value="PAC"/>
    <property type="match status" value="1"/>
</dbReference>
<dbReference type="EMBL" id="JBHSNC010000051">
    <property type="protein sequence ID" value="MFC5531134.1"/>
    <property type="molecule type" value="Genomic_DNA"/>
</dbReference>
<dbReference type="InterPro" id="IPR000160">
    <property type="entry name" value="GGDEF_dom"/>
</dbReference>
<comment type="caution">
    <text evidence="8">The sequence shown here is derived from an EMBL/GenBank/DDBJ whole genome shotgun (WGS) entry which is preliminary data.</text>
</comment>
<dbReference type="InterPro" id="IPR043128">
    <property type="entry name" value="Rev_trsase/Diguanyl_cyclase"/>
</dbReference>
<dbReference type="SUPFAM" id="SSF55073">
    <property type="entry name" value="Nucleotide cyclase"/>
    <property type="match status" value="1"/>
</dbReference>
<evidence type="ECO:0000259" key="6">
    <source>
        <dbReference type="PROSITE" id="PS50883"/>
    </source>
</evidence>
<dbReference type="InterPro" id="IPR035919">
    <property type="entry name" value="EAL_sf"/>
</dbReference>
<feature type="domain" description="PAS" evidence="4">
    <location>
        <begin position="456"/>
        <end position="528"/>
    </location>
</feature>
<dbReference type="SMART" id="SM00052">
    <property type="entry name" value="EAL"/>
    <property type="match status" value="1"/>
</dbReference>
<evidence type="ECO:0000256" key="2">
    <source>
        <dbReference type="ARBA" id="ARBA00023125"/>
    </source>
</evidence>
<dbReference type="CDD" id="cd01948">
    <property type="entry name" value="EAL"/>
    <property type="match status" value="1"/>
</dbReference>
<feature type="domain" description="GGDEF" evidence="7">
    <location>
        <begin position="615"/>
        <end position="748"/>
    </location>
</feature>
<dbReference type="PANTHER" id="PTHR44757">
    <property type="entry name" value="DIGUANYLATE CYCLASE DGCP"/>
    <property type="match status" value="1"/>
</dbReference>
<evidence type="ECO:0000259" key="4">
    <source>
        <dbReference type="PROSITE" id="PS50112"/>
    </source>
</evidence>
<dbReference type="Pfam" id="PF00990">
    <property type="entry name" value="GGDEF"/>
    <property type="match status" value="1"/>
</dbReference>
<dbReference type="InterPro" id="IPR046335">
    <property type="entry name" value="LacI/GalR-like_sensor"/>
</dbReference>
<dbReference type="CDD" id="cd06267">
    <property type="entry name" value="PBP1_LacI_sugar_binding-like"/>
    <property type="match status" value="1"/>
</dbReference>
<dbReference type="CDD" id="cd01949">
    <property type="entry name" value="GGDEF"/>
    <property type="match status" value="1"/>
</dbReference>